<name>A0A7J0F3E7_9ERIC</name>
<gene>
    <name evidence="1" type="ORF">Acr_08g0013320</name>
</gene>
<dbReference type="Proteomes" id="UP000585474">
    <property type="component" value="Unassembled WGS sequence"/>
</dbReference>
<evidence type="ECO:0000313" key="2">
    <source>
        <dbReference type="Proteomes" id="UP000585474"/>
    </source>
</evidence>
<accession>A0A7J0F3E7</accession>
<dbReference type="AlphaFoldDB" id="A0A7J0F3E7"/>
<sequence length="104" mass="11409">MVPDLAISLISSPSSLFLSGLGVFLPPDFISDGFLTPSMAGYVTDRGYPVRGEAVLRVVVKDFCALVLWEGERRFWSFLNLSKTSLSPSRLNNELGKTNQEGLI</sequence>
<organism evidence="1 2">
    <name type="scientific">Actinidia rufa</name>
    <dbReference type="NCBI Taxonomy" id="165716"/>
    <lineage>
        <taxon>Eukaryota</taxon>
        <taxon>Viridiplantae</taxon>
        <taxon>Streptophyta</taxon>
        <taxon>Embryophyta</taxon>
        <taxon>Tracheophyta</taxon>
        <taxon>Spermatophyta</taxon>
        <taxon>Magnoliopsida</taxon>
        <taxon>eudicotyledons</taxon>
        <taxon>Gunneridae</taxon>
        <taxon>Pentapetalae</taxon>
        <taxon>asterids</taxon>
        <taxon>Ericales</taxon>
        <taxon>Actinidiaceae</taxon>
        <taxon>Actinidia</taxon>
    </lineage>
</organism>
<proteinExistence type="predicted"/>
<comment type="caution">
    <text evidence="1">The sequence shown here is derived from an EMBL/GenBank/DDBJ whole genome shotgun (WGS) entry which is preliminary data.</text>
</comment>
<keyword evidence="2" id="KW-1185">Reference proteome</keyword>
<protein>
    <submittedName>
        <fullName evidence="1">Uncharacterized protein</fullName>
    </submittedName>
</protein>
<reference evidence="1 2" key="1">
    <citation type="submission" date="2019-07" db="EMBL/GenBank/DDBJ databases">
        <title>De Novo Assembly of kiwifruit Actinidia rufa.</title>
        <authorList>
            <person name="Sugita-Konishi S."/>
            <person name="Sato K."/>
            <person name="Mori E."/>
            <person name="Abe Y."/>
            <person name="Kisaki G."/>
            <person name="Hamano K."/>
            <person name="Suezawa K."/>
            <person name="Otani M."/>
            <person name="Fukuda T."/>
            <person name="Manabe T."/>
            <person name="Gomi K."/>
            <person name="Tabuchi M."/>
            <person name="Akimitsu K."/>
            <person name="Kataoka I."/>
        </authorList>
    </citation>
    <scope>NUCLEOTIDE SEQUENCE [LARGE SCALE GENOMIC DNA]</scope>
    <source>
        <strain evidence="2">cv. Fuchu</strain>
    </source>
</reference>
<evidence type="ECO:0000313" key="1">
    <source>
        <dbReference type="EMBL" id="GFY92936.1"/>
    </source>
</evidence>
<dbReference type="EMBL" id="BJWL01000008">
    <property type="protein sequence ID" value="GFY92936.1"/>
    <property type="molecule type" value="Genomic_DNA"/>
</dbReference>